<feature type="domain" description="Treble clef zinc finger" evidence="1">
    <location>
        <begin position="295"/>
        <end position="349"/>
    </location>
</feature>
<dbReference type="PANTHER" id="PTHR37317:SF1">
    <property type="entry name" value="ZINC-RIBBON DOMAIN-CONTAINING PROTEIN-RELATED"/>
    <property type="match status" value="1"/>
</dbReference>
<sequence length="496" mass="57361">MLKNSIATQIPELLKDWDYDKTKYKPEDVTTGSDKIIYWTCHVCGHQWSTQAKNRAIHNTGCQQCHRRWNTSFNELTLAYYLKEIIPSTQQSIQLNFGNFKDADIYIPDFNMVIEYDSFYRHEGRESNDGLKTEQLKNQGYEVVRLREKGLSEIVGAKNIVLELGPNSKFQKQTIRDLFKEILQDLTLHKAIQDLSIDVDRDQLEILRQVPSVTMPGNLLDVNPKVSETWDVTRNYPFNPEHFKPSSNYKVWWRCAENHSWPTQINVRHKGHGCPYCAGIRATSDKTLTVVNPNLASEWDYDKNELSPNNVAAHSNQRFWWICPDCQSSYDKASNERMAGENCPYCAGKRTNKTNSLTTLFPDIVKEWNPSKNGDLTPDDVTKGSKKYVWWICQKGHEWKAPVYSRTTGNKGCKVCYELYGRSKPRTLRDPTESLASKAPDIASQWHPTKNDISALEVGRSARYKFWWLCHQCGYEWQKALDSRSSSQCPNCKQKT</sequence>
<dbReference type="InterPro" id="IPR025487">
    <property type="entry name" value="DUF4379"/>
</dbReference>
<gene>
    <name evidence="2" type="ORF">ABID56_001022</name>
</gene>
<protein>
    <submittedName>
        <fullName evidence="2">Rubrerythrin</fullName>
    </submittedName>
</protein>
<evidence type="ECO:0000313" key="3">
    <source>
        <dbReference type="Proteomes" id="UP001549167"/>
    </source>
</evidence>
<dbReference type="EMBL" id="JBEPMX010000004">
    <property type="protein sequence ID" value="MET3682932.1"/>
    <property type="molecule type" value="Genomic_DNA"/>
</dbReference>
<feature type="domain" description="Treble clef zinc finger" evidence="1">
    <location>
        <begin position="228"/>
        <end position="279"/>
    </location>
</feature>
<dbReference type="Gene3D" id="3.40.960.10">
    <property type="entry name" value="VSR Endonuclease"/>
    <property type="match status" value="1"/>
</dbReference>
<dbReference type="Proteomes" id="UP001549167">
    <property type="component" value="Unassembled WGS sequence"/>
</dbReference>
<feature type="domain" description="Treble clef zinc finger" evidence="1">
    <location>
        <begin position="364"/>
        <end position="417"/>
    </location>
</feature>
<evidence type="ECO:0000259" key="1">
    <source>
        <dbReference type="Pfam" id="PF14311"/>
    </source>
</evidence>
<keyword evidence="3" id="KW-1185">Reference proteome</keyword>
<dbReference type="Pfam" id="PF14311">
    <property type="entry name" value="DUF4379"/>
    <property type="match status" value="5"/>
</dbReference>
<feature type="domain" description="Treble clef zinc finger" evidence="1">
    <location>
        <begin position="442"/>
        <end position="495"/>
    </location>
</feature>
<reference evidence="2 3" key="1">
    <citation type="submission" date="2024-06" db="EMBL/GenBank/DDBJ databases">
        <title>Genomic Encyclopedia of Type Strains, Phase IV (KMG-IV): sequencing the most valuable type-strain genomes for metagenomic binning, comparative biology and taxonomic classification.</title>
        <authorList>
            <person name="Goeker M."/>
        </authorList>
    </citation>
    <scope>NUCLEOTIDE SEQUENCE [LARGE SCALE GENOMIC DNA]</scope>
    <source>
        <strain evidence="2 3">DSM 23520</strain>
    </source>
</reference>
<feature type="domain" description="Treble clef zinc finger" evidence="1">
    <location>
        <begin position="13"/>
        <end position="68"/>
    </location>
</feature>
<accession>A0ABV2KTM2</accession>
<organism evidence="2 3">
    <name type="scientific">Alkalibacillus flavidus</name>
    <dbReference type="NCBI Taxonomy" id="546021"/>
    <lineage>
        <taxon>Bacteria</taxon>
        <taxon>Bacillati</taxon>
        <taxon>Bacillota</taxon>
        <taxon>Bacilli</taxon>
        <taxon>Bacillales</taxon>
        <taxon>Bacillaceae</taxon>
        <taxon>Alkalibacillus</taxon>
    </lineage>
</organism>
<proteinExistence type="predicted"/>
<name>A0ABV2KTM2_9BACI</name>
<comment type="caution">
    <text evidence="2">The sequence shown here is derived from an EMBL/GenBank/DDBJ whole genome shotgun (WGS) entry which is preliminary data.</text>
</comment>
<evidence type="ECO:0000313" key="2">
    <source>
        <dbReference type="EMBL" id="MET3682932.1"/>
    </source>
</evidence>
<dbReference type="PANTHER" id="PTHR37317">
    <property type="entry name" value="BLR8090 PROTEIN"/>
    <property type="match status" value="1"/>
</dbReference>
<dbReference type="RefSeq" id="WP_354219532.1">
    <property type="nucleotide sequence ID" value="NZ_JBEPMX010000004.1"/>
</dbReference>